<dbReference type="Proteomes" id="UP000011612">
    <property type="component" value="Unassembled WGS sequence"/>
</dbReference>
<keyword evidence="2" id="KW-1185">Reference proteome</keyword>
<reference evidence="1 2" key="1">
    <citation type="journal article" date="2014" name="PLoS Genet.">
        <title>Phylogenetically driven sequencing of extremely halophilic archaea reveals strategies for static and dynamic osmo-response.</title>
        <authorList>
            <person name="Becker E.A."/>
            <person name="Seitzer P.M."/>
            <person name="Tritt A."/>
            <person name="Larsen D."/>
            <person name="Krusor M."/>
            <person name="Yao A.I."/>
            <person name="Wu D."/>
            <person name="Madern D."/>
            <person name="Eisen J.A."/>
            <person name="Darling A.E."/>
            <person name="Facciotti M.T."/>
        </authorList>
    </citation>
    <scope>NUCLEOTIDE SEQUENCE [LARGE SCALE GENOMIC DNA]</scope>
    <source>
        <strain evidence="1 2">ATCC BAA-1513</strain>
    </source>
</reference>
<dbReference type="AlphaFoldDB" id="M0HWL5"/>
<evidence type="ECO:0000313" key="2">
    <source>
        <dbReference type="Proteomes" id="UP000011612"/>
    </source>
</evidence>
<dbReference type="EMBL" id="AOLK01000011">
    <property type="protein sequence ID" value="ELZ87494.1"/>
    <property type="molecule type" value="Genomic_DNA"/>
</dbReference>
<protein>
    <submittedName>
        <fullName evidence="1">Uncharacterized protein</fullName>
    </submittedName>
</protein>
<dbReference type="RefSeq" id="WP_008322885.1">
    <property type="nucleotide sequence ID" value="NZ_AOLK01000011.1"/>
</dbReference>
<gene>
    <name evidence="1" type="ORF">C453_04049</name>
</gene>
<dbReference type="STRING" id="1230453.C453_04049"/>
<comment type="caution">
    <text evidence="1">The sequence shown here is derived from an EMBL/GenBank/DDBJ whole genome shotgun (WGS) entry which is preliminary data.</text>
</comment>
<proteinExistence type="predicted"/>
<organism evidence="1 2">
    <name type="scientific">Haloferax elongans ATCC BAA-1513</name>
    <dbReference type="NCBI Taxonomy" id="1230453"/>
    <lineage>
        <taxon>Archaea</taxon>
        <taxon>Methanobacteriati</taxon>
        <taxon>Methanobacteriota</taxon>
        <taxon>Stenosarchaea group</taxon>
        <taxon>Halobacteria</taxon>
        <taxon>Halobacteriales</taxon>
        <taxon>Haloferacaceae</taxon>
        <taxon>Haloferax</taxon>
    </lineage>
</organism>
<name>M0HWL5_HALEO</name>
<accession>M0HWL5</accession>
<evidence type="ECO:0000313" key="1">
    <source>
        <dbReference type="EMBL" id="ELZ87494.1"/>
    </source>
</evidence>
<dbReference type="OrthoDB" id="285544at2157"/>
<sequence>MPVFGYPTLVLGALLAHLRASEATRPFVKNAFLLGIAGECGALSGIVHLTGAAGSTLASALNFVVGAVA</sequence>
<dbReference type="PATRIC" id="fig|1230453.4.peg.769"/>